<keyword evidence="1 6" id="KW-0645">Protease</keyword>
<dbReference type="RefSeq" id="WP_344760702.1">
    <property type="nucleotide sequence ID" value="NZ_BAAAZU010000031.1"/>
</dbReference>
<comment type="caution">
    <text evidence="9">The sequence shown here is derived from an EMBL/GenBank/DDBJ whole genome shotgun (WGS) entry which is preliminary data.</text>
</comment>
<evidence type="ECO:0000313" key="10">
    <source>
        <dbReference type="Proteomes" id="UP001501727"/>
    </source>
</evidence>
<evidence type="ECO:0000256" key="6">
    <source>
        <dbReference type="RuleBase" id="RU003983"/>
    </source>
</evidence>
<dbReference type="InterPro" id="IPR051156">
    <property type="entry name" value="Mito/Outer_Membr_Metalloprot"/>
</dbReference>
<proteinExistence type="inferred from homology"/>
<sequence length="262" mass="27314">MPAYLRIAAPLLGAVLVLAAQGAWGQSALGKLKGLAGSQKAKTIVDVGSDALRGLTLSDEDVASLGAEAALAYDAQSTVLPADDAYAKRLAAVTSGLENDSGLKLNFKAYQNPEVNAFALPDGSVRVYSGLMDLMTDDELRFVIGHEIGHVKHGHSKERFRTGYLTQAARKGVAANSGAVGKLASSELGGLVESVINAKHSQSSELESDQFGLALLKRTGHDQQAAVSALRKLDDGGPKAGMLSSHPDPAKRADLIERSIDG</sequence>
<keyword evidence="5 6" id="KW-0482">Metalloprotease</keyword>
<evidence type="ECO:0000256" key="2">
    <source>
        <dbReference type="ARBA" id="ARBA00022723"/>
    </source>
</evidence>
<comment type="cofactor">
    <cofactor evidence="6">
        <name>Zn(2+)</name>
        <dbReference type="ChEBI" id="CHEBI:29105"/>
    </cofactor>
    <text evidence="6">Binds 1 zinc ion per subunit.</text>
</comment>
<evidence type="ECO:0000256" key="4">
    <source>
        <dbReference type="ARBA" id="ARBA00022833"/>
    </source>
</evidence>
<keyword evidence="10" id="KW-1185">Reference proteome</keyword>
<name>A0ABP7MZG0_9GAMM</name>
<dbReference type="Pfam" id="PF01435">
    <property type="entry name" value="Peptidase_M48"/>
    <property type="match status" value="1"/>
</dbReference>
<evidence type="ECO:0000256" key="3">
    <source>
        <dbReference type="ARBA" id="ARBA00022801"/>
    </source>
</evidence>
<gene>
    <name evidence="9" type="ORF">GCM10022229_28580</name>
</gene>
<dbReference type="Gene3D" id="3.30.2010.10">
    <property type="entry name" value="Metalloproteases ('zincins'), catalytic domain"/>
    <property type="match status" value="1"/>
</dbReference>
<comment type="similarity">
    <text evidence="6">Belongs to the peptidase M48 family.</text>
</comment>
<keyword evidence="3 6" id="KW-0378">Hydrolase</keyword>
<evidence type="ECO:0000256" key="5">
    <source>
        <dbReference type="ARBA" id="ARBA00023049"/>
    </source>
</evidence>
<dbReference type="InterPro" id="IPR001915">
    <property type="entry name" value="Peptidase_M48"/>
</dbReference>
<dbReference type="PANTHER" id="PTHR22726">
    <property type="entry name" value="METALLOENDOPEPTIDASE OMA1"/>
    <property type="match status" value="1"/>
</dbReference>
<keyword evidence="2" id="KW-0479">Metal-binding</keyword>
<feature type="region of interest" description="Disordered" evidence="7">
    <location>
        <begin position="233"/>
        <end position="262"/>
    </location>
</feature>
<evidence type="ECO:0000256" key="7">
    <source>
        <dbReference type="SAM" id="MobiDB-lite"/>
    </source>
</evidence>
<dbReference type="EMBL" id="BAAAZU010000031">
    <property type="protein sequence ID" value="GAA3933102.1"/>
    <property type="molecule type" value="Genomic_DNA"/>
</dbReference>
<reference evidence="10" key="1">
    <citation type="journal article" date="2019" name="Int. J. Syst. Evol. Microbiol.">
        <title>The Global Catalogue of Microorganisms (GCM) 10K type strain sequencing project: providing services to taxonomists for standard genome sequencing and annotation.</title>
        <authorList>
            <consortium name="The Broad Institute Genomics Platform"/>
            <consortium name="The Broad Institute Genome Sequencing Center for Infectious Disease"/>
            <person name="Wu L."/>
            <person name="Ma J."/>
        </authorList>
    </citation>
    <scope>NUCLEOTIDE SEQUENCE [LARGE SCALE GENOMIC DNA]</scope>
    <source>
        <strain evidence="10">JCM 16916</strain>
    </source>
</reference>
<feature type="domain" description="Peptidase M48" evidence="8">
    <location>
        <begin position="105"/>
        <end position="256"/>
    </location>
</feature>
<organism evidence="9 10">
    <name type="scientific">Luteimonas lutimaris</name>
    <dbReference type="NCBI Taxonomy" id="698645"/>
    <lineage>
        <taxon>Bacteria</taxon>
        <taxon>Pseudomonadati</taxon>
        <taxon>Pseudomonadota</taxon>
        <taxon>Gammaproteobacteria</taxon>
        <taxon>Lysobacterales</taxon>
        <taxon>Lysobacteraceae</taxon>
        <taxon>Luteimonas</taxon>
    </lineage>
</organism>
<feature type="compositionally biased region" description="Basic and acidic residues" evidence="7">
    <location>
        <begin position="248"/>
        <end position="262"/>
    </location>
</feature>
<evidence type="ECO:0000256" key="1">
    <source>
        <dbReference type="ARBA" id="ARBA00022670"/>
    </source>
</evidence>
<dbReference type="Proteomes" id="UP001501727">
    <property type="component" value="Unassembled WGS sequence"/>
</dbReference>
<keyword evidence="4 6" id="KW-0862">Zinc</keyword>
<evidence type="ECO:0000259" key="8">
    <source>
        <dbReference type="Pfam" id="PF01435"/>
    </source>
</evidence>
<evidence type="ECO:0000313" key="9">
    <source>
        <dbReference type="EMBL" id="GAA3933102.1"/>
    </source>
</evidence>
<accession>A0ABP7MZG0</accession>
<dbReference type="PANTHER" id="PTHR22726:SF8">
    <property type="entry name" value="METALLOPROTEASE YCAL"/>
    <property type="match status" value="1"/>
</dbReference>
<dbReference type="CDD" id="cd07334">
    <property type="entry name" value="M48C_loiP_like"/>
    <property type="match status" value="1"/>
</dbReference>
<protein>
    <submittedName>
        <fullName evidence="9">M48 family metallopeptidase</fullName>
    </submittedName>
</protein>